<evidence type="ECO:0000256" key="1">
    <source>
        <dbReference type="SAM" id="Phobius"/>
    </source>
</evidence>
<evidence type="ECO:0000313" key="2">
    <source>
        <dbReference type="EMBL" id="GGH57322.1"/>
    </source>
</evidence>
<reference evidence="2 3" key="1">
    <citation type="journal article" date="2014" name="Int. J. Syst. Evol. Microbiol.">
        <title>Complete genome sequence of Corynebacterium casei LMG S-19264T (=DSM 44701T), isolated from a smear-ripened cheese.</title>
        <authorList>
            <consortium name="US DOE Joint Genome Institute (JGI-PGF)"/>
            <person name="Walter F."/>
            <person name="Albersmeier A."/>
            <person name="Kalinowski J."/>
            <person name="Ruckert C."/>
        </authorList>
    </citation>
    <scope>NUCLEOTIDE SEQUENCE [LARGE SCALE GENOMIC DNA]</scope>
    <source>
        <strain evidence="2 3">CCM 8669</strain>
    </source>
</reference>
<dbReference type="Pfam" id="PF04307">
    <property type="entry name" value="YdjM"/>
    <property type="match status" value="1"/>
</dbReference>
<dbReference type="GO" id="GO:0016787">
    <property type="term" value="F:hydrolase activity"/>
    <property type="evidence" value="ECO:0007669"/>
    <property type="project" value="UniProtKB-KW"/>
</dbReference>
<sequence length="232" mass="23959">MGYSHTVSAAAGWLALNHLGVVSVADTPSLVVTTLACAGAGMLPDIDHKNGSIAHSIPPISGWISGIVAAISGGHRKGTHSILGVLVFWAVAIGAQKLTYEGIPWISIFLAAYTGGLALRVLGAPGGWLGAVGLGYFAWVTDSLAVLPLAIGVGATVHIMGDLLTTRGVNPLWPLTLKPAFASRLWRKSGYMALPILGDAGSRREKALCLLLCGYILFVSAEILGFAPPLTA</sequence>
<feature type="transmembrane region" description="Helical" evidence="1">
    <location>
        <begin position="134"/>
        <end position="159"/>
    </location>
</feature>
<dbReference type="EMBL" id="BMDC01000001">
    <property type="protein sequence ID" value="GGH57322.1"/>
    <property type="molecule type" value="Genomic_DNA"/>
</dbReference>
<protein>
    <submittedName>
        <fullName evidence="2">Metal-dependent hydrolase</fullName>
    </submittedName>
</protein>
<comment type="caution">
    <text evidence="2">The sequence shown here is derived from an EMBL/GenBank/DDBJ whole genome shotgun (WGS) entry which is preliminary data.</text>
</comment>
<dbReference type="AlphaFoldDB" id="A0A917IMY5"/>
<feature type="transmembrane region" description="Helical" evidence="1">
    <location>
        <begin position="52"/>
        <end position="71"/>
    </location>
</feature>
<dbReference type="PANTHER" id="PTHR35531">
    <property type="entry name" value="INNER MEMBRANE PROTEIN YBCI-RELATED"/>
    <property type="match status" value="1"/>
</dbReference>
<dbReference type="Proteomes" id="UP000600171">
    <property type="component" value="Unassembled WGS sequence"/>
</dbReference>
<name>A0A917IMY5_9MICC</name>
<keyword evidence="1" id="KW-0812">Transmembrane</keyword>
<keyword evidence="3" id="KW-1185">Reference proteome</keyword>
<feature type="transmembrane region" description="Helical" evidence="1">
    <location>
        <begin position="207"/>
        <end position="227"/>
    </location>
</feature>
<keyword evidence="1" id="KW-1133">Transmembrane helix</keyword>
<dbReference type="InterPro" id="IPR007404">
    <property type="entry name" value="YdjM-like"/>
</dbReference>
<organism evidence="2 3">
    <name type="scientific">Rothia aerolata</name>
    <dbReference type="NCBI Taxonomy" id="1812262"/>
    <lineage>
        <taxon>Bacteria</taxon>
        <taxon>Bacillati</taxon>
        <taxon>Actinomycetota</taxon>
        <taxon>Actinomycetes</taxon>
        <taxon>Micrococcales</taxon>
        <taxon>Micrococcaceae</taxon>
        <taxon>Rothia</taxon>
    </lineage>
</organism>
<feature type="transmembrane region" description="Helical" evidence="1">
    <location>
        <begin position="102"/>
        <end position="122"/>
    </location>
</feature>
<gene>
    <name evidence="2" type="ORF">GCM10007359_02330</name>
</gene>
<feature type="transmembrane region" description="Helical" evidence="1">
    <location>
        <begin position="78"/>
        <end position="96"/>
    </location>
</feature>
<dbReference type="PANTHER" id="PTHR35531:SF1">
    <property type="entry name" value="INNER MEMBRANE PROTEIN YBCI-RELATED"/>
    <property type="match status" value="1"/>
</dbReference>
<proteinExistence type="predicted"/>
<keyword evidence="2" id="KW-0378">Hydrolase</keyword>
<keyword evidence="1" id="KW-0472">Membrane</keyword>
<accession>A0A917IMY5</accession>
<evidence type="ECO:0000313" key="3">
    <source>
        <dbReference type="Proteomes" id="UP000600171"/>
    </source>
</evidence>